<evidence type="ECO:0000256" key="1">
    <source>
        <dbReference type="SAM" id="MobiDB-lite"/>
    </source>
</evidence>
<proteinExistence type="predicted"/>
<evidence type="ECO:0000313" key="3">
    <source>
        <dbReference type="Proteomes" id="UP000283509"/>
    </source>
</evidence>
<dbReference type="EMBL" id="QCYY01002615">
    <property type="protein sequence ID" value="ROT69025.1"/>
    <property type="molecule type" value="Genomic_DNA"/>
</dbReference>
<organism evidence="2 3">
    <name type="scientific">Penaeus vannamei</name>
    <name type="common">Whiteleg shrimp</name>
    <name type="synonym">Litopenaeus vannamei</name>
    <dbReference type="NCBI Taxonomy" id="6689"/>
    <lineage>
        <taxon>Eukaryota</taxon>
        <taxon>Metazoa</taxon>
        <taxon>Ecdysozoa</taxon>
        <taxon>Arthropoda</taxon>
        <taxon>Crustacea</taxon>
        <taxon>Multicrustacea</taxon>
        <taxon>Malacostraca</taxon>
        <taxon>Eumalacostraca</taxon>
        <taxon>Eucarida</taxon>
        <taxon>Decapoda</taxon>
        <taxon>Dendrobranchiata</taxon>
        <taxon>Penaeoidea</taxon>
        <taxon>Penaeidae</taxon>
        <taxon>Penaeus</taxon>
    </lineage>
</organism>
<protein>
    <submittedName>
        <fullName evidence="2">Uncharacterized protein</fullName>
    </submittedName>
</protein>
<evidence type="ECO:0000313" key="2">
    <source>
        <dbReference type="EMBL" id="ROT69025.1"/>
    </source>
</evidence>
<feature type="region of interest" description="Disordered" evidence="1">
    <location>
        <begin position="453"/>
        <end position="499"/>
    </location>
</feature>
<dbReference type="AlphaFoldDB" id="A0A423SXR1"/>
<feature type="compositionally biased region" description="Pro residues" evidence="1">
    <location>
        <begin position="485"/>
        <end position="499"/>
    </location>
</feature>
<feature type="compositionally biased region" description="Low complexity" evidence="1">
    <location>
        <begin position="465"/>
        <end position="484"/>
    </location>
</feature>
<dbReference type="Proteomes" id="UP000283509">
    <property type="component" value="Unassembled WGS sequence"/>
</dbReference>
<feature type="compositionally biased region" description="Low complexity" evidence="1">
    <location>
        <begin position="421"/>
        <end position="434"/>
    </location>
</feature>
<feature type="compositionally biased region" description="Pro residues" evidence="1">
    <location>
        <begin position="411"/>
        <end position="420"/>
    </location>
</feature>
<gene>
    <name evidence="2" type="ORF">C7M84_012808</name>
</gene>
<comment type="caution">
    <text evidence="2">The sequence shown here is derived from an EMBL/GenBank/DDBJ whole genome shotgun (WGS) entry which is preliminary data.</text>
</comment>
<name>A0A423SXR1_PENVA</name>
<feature type="region of interest" description="Disordered" evidence="1">
    <location>
        <begin position="406"/>
        <end position="434"/>
    </location>
</feature>
<accession>A0A423SXR1</accession>
<reference evidence="2 3" key="1">
    <citation type="submission" date="2018-04" db="EMBL/GenBank/DDBJ databases">
        <authorList>
            <person name="Zhang X."/>
            <person name="Yuan J."/>
            <person name="Li F."/>
            <person name="Xiang J."/>
        </authorList>
    </citation>
    <scope>NUCLEOTIDE SEQUENCE [LARGE SCALE GENOMIC DNA]</scope>
    <source>
        <tissue evidence="2">Muscle</tissue>
    </source>
</reference>
<feature type="compositionally biased region" description="Pro residues" evidence="1">
    <location>
        <begin position="453"/>
        <end position="464"/>
    </location>
</feature>
<keyword evidence="3" id="KW-1185">Reference proteome</keyword>
<reference evidence="2 3" key="2">
    <citation type="submission" date="2019-01" db="EMBL/GenBank/DDBJ databases">
        <title>The decoding of complex shrimp genome reveals the adaptation for benthos swimmer, frequently molting mechanism and breeding impact on genome.</title>
        <authorList>
            <person name="Sun Y."/>
            <person name="Gao Y."/>
            <person name="Yu Y."/>
        </authorList>
    </citation>
    <scope>NUCLEOTIDE SEQUENCE [LARGE SCALE GENOMIC DNA]</scope>
    <source>
        <tissue evidence="2">Muscle</tissue>
    </source>
</reference>
<sequence>MIGGTEPWRPQPALSHALSSRCLVSVTVIGTSRLFLSNIVLCFIHALSLTFSLRLDFSSLLFSLNLLPSSIPHSVPSPSLICLPFGSSLTHLLPFPSPLPFPFLHSPLLFPTLPPFLPRGRNTRLSCLHSQMPYVATGHISAGIIVVCGFLDYETTILRLRGRCCGSNYVAIPARLPLNELPWAVGFLKQILGARPFYHTTTACGLGSRPIGHKIAAESSSLPHISSYTFTHQPSPHIHRLTVPLVEYPLSSLCSFLSFLNLLLIPSPPSLSPHPQPLQNSRLRAFLPLSPLSQYLFRKLSRVLPPPLVSFPNLASQRSPVPFPPPLPLLPNLPSKSLPTPFYLLPSLPSLLPLISLSLFPPSHVSPPLLPNTKLPSPRTPYSWPSLRKFPLTPATPLTPFQTLSFACPSLPSPTSPPPSRHSQTPSSHPLPSNLPGLPNLAFLNFPSPSLPLPLTPTPIPSSPSPNSSPKSLPRAPSISSLSLPSPPSPSSSPPPPPV</sequence>